<comment type="caution">
    <text evidence="2">The sequence shown here is derived from an EMBL/GenBank/DDBJ whole genome shotgun (WGS) entry which is preliminary data.</text>
</comment>
<reference evidence="2" key="2">
    <citation type="submission" date="2020-09" db="EMBL/GenBank/DDBJ databases">
        <authorList>
            <person name="Sun Q."/>
            <person name="Ohkuma M."/>
        </authorList>
    </citation>
    <scope>NUCLEOTIDE SEQUENCE</scope>
    <source>
        <strain evidence="2">JCM 4518</strain>
    </source>
</reference>
<keyword evidence="1" id="KW-0812">Transmembrane</keyword>
<keyword evidence="3" id="KW-1185">Reference proteome</keyword>
<reference evidence="2" key="1">
    <citation type="journal article" date="2014" name="Int. J. Syst. Evol. Microbiol.">
        <title>Complete genome sequence of Corynebacterium casei LMG S-19264T (=DSM 44701T), isolated from a smear-ripened cheese.</title>
        <authorList>
            <consortium name="US DOE Joint Genome Institute (JGI-PGF)"/>
            <person name="Walter F."/>
            <person name="Albersmeier A."/>
            <person name="Kalinowski J."/>
            <person name="Ruckert C."/>
        </authorList>
    </citation>
    <scope>NUCLEOTIDE SEQUENCE</scope>
    <source>
        <strain evidence="2">JCM 4518</strain>
    </source>
</reference>
<gene>
    <name evidence="2" type="ORF">GCM10010305_47520</name>
</gene>
<accession>A0A918T6S3</accession>
<protein>
    <submittedName>
        <fullName evidence="2">Uncharacterized protein</fullName>
    </submittedName>
</protein>
<name>A0A918T6S3_9ACTN</name>
<feature type="transmembrane region" description="Helical" evidence="1">
    <location>
        <begin position="86"/>
        <end position="107"/>
    </location>
</feature>
<evidence type="ECO:0000313" key="3">
    <source>
        <dbReference type="Proteomes" id="UP000644020"/>
    </source>
</evidence>
<sequence>MRAGVLPGRAGARRRLLSLAAGELVNVPLQTAVWFGVAGVPATAANLLGFGLVVLLLLEGAAYWTVKLRTLSAGAGAPLPGAAWFAAARTANTVLLGLGVPLTALMVVEDPGTGSVPGLLFALFAVLEHVNYFHTQLMYSTPEDRRSRRVNGRRRAHLARDLERARRESRQGAAFRSS</sequence>
<feature type="transmembrane region" description="Helical" evidence="1">
    <location>
        <begin position="43"/>
        <end position="66"/>
    </location>
</feature>
<dbReference type="RefSeq" id="WP_229849965.1">
    <property type="nucleotide sequence ID" value="NZ_BMUL01000013.1"/>
</dbReference>
<evidence type="ECO:0000256" key="1">
    <source>
        <dbReference type="SAM" id="Phobius"/>
    </source>
</evidence>
<keyword evidence="1" id="KW-1133">Transmembrane helix</keyword>
<keyword evidence="1" id="KW-0472">Membrane</keyword>
<dbReference type="AlphaFoldDB" id="A0A918T6S3"/>
<feature type="transmembrane region" description="Helical" evidence="1">
    <location>
        <begin position="16"/>
        <end position="37"/>
    </location>
</feature>
<feature type="transmembrane region" description="Helical" evidence="1">
    <location>
        <begin position="119"/>
        <end position="139"/>
    </location>
</feature>
<proteinExistence type="predicted"/>
<dbReference type="EMBL" id="BMUL01000013">
    <property type="protein sequence ID" value="GHA98516.1"/>
    <property type="molecule type" value="Genomic_DNA"/>
</dbReference>
<organism evidence="2 3">
    <name type="scientific">Streptomyces termitum</name>
    <dbReference type="NCBI Taxonomy" id="67368"/>
    <lineage>
        <taxon>Bacteria</taxon>
        <taxon>Bacillati</taxon>
        <taxon>Actinomycetota</taxon>
        <taxon>Actinomycetes</taxon>
        <taxon>Kitasatosporales</taxon>
        <taxon>Streptomycetaceae</taxon>
        <taxon>Streptomyces</taxon>
    </lineage>
</organism>
<evidence type="ECO:0000313" key="2">
    <source>
        <dbReference type="EMBL" id="GHA98516.1"/>
    </source>
</evidence>
<dbReference type="Proteomes" id="UP000644020">
    <property type="component" value="Unassembled WGS sequence"/>
</dbReference>